<dbReference type="AlphaFoldDB" id="A0AA36N9E7"/>
<dbReference type="SUPFAM" id="SSF55753">
    <property type="entry name" value="Actin depolymerizing proteins"/>
    <property type="match status" value="2"/>
</dbReference>
<dbReference type="GO" id="GO:0051015">
    <property type="term" value="F:actin filament binding"/>
    <property type="evidence" value="ECO:0007669"/>
    <property type="project" value="TreeGrafter"/>
</dbReference>
<dbReference type="GO" id="GO:0030833">
    <property type="term" value="P:regulation of actin filament polymerization"/>
    <property type="evidence" value="ECO:0007669"/>
    <property type="project" value="TreeGrafter"/>
</dbReference>
<name>A0AA36N9E7_9DINO</name>
<dbReference type="InterPro" id="IPR002108">
    <property type="entry name" value="ADF-H"/>
</dbReference>
<dbReference type="PANTHER" id="PTHR10829:SF56">
    <property type="entry name" value="ADF-H DOMAIN-CONTAINING PROTEIN"/>
    <property type="match status" value="1"/>
</dbReference>
<dbReference type="InterPro" id="IPR029006">
    <property type="entry name" value="ADF-H/Gelsolin-like_dom_sf"/>
</dbReference>
<keyword evidence="4" id="KW-1185">Reference proteome</keyword>
<reference evidence="3" key="1">
    <citation type="submission" date="2023-08" db="EMBL/GenBank/DDBJ databases">
        <authorList>
            <person name="Chen Y."/>
            <person name="Shah S."/>
            <person name="Dougan E. K."/>
            <person name="Thang M."/>
            <person name="Chan C."/>
        </authorList>
    </citation>
    <scope>NUCLEOTIDE SEQUENCE</scope>
</reference>
<dbReference type="PROSITE" id="PS51263">
    <property type="entry name" value="ADF_H"/>
    <property type="match status" value="1"/>
</dbReference>
<evidence type="ECO:0000313" key="3">
    <source>
        <dbReference type="EMBL" id="CAJ1394148.1"/>
    </source>
</evidence>
<dbReference type="Gene3D" id="3.40.20.10">
    <property type="entry name" value="Severin"/>
    <property type="match status" value="2"/>
</dbReference>
<dbReference type="PANTHER" id="PTHR10829">
    <property type="entry name" value="CORTACTIN AND DREBRIN"/>
    <property type="match status" value="1"/>
</dbReference>
<dbReference type="Pfam" id="PF00241">
    <property type="entry name" value="Cofilin_ADF"/>
    <property type="match status" value="2"/>
</dbReference>
<comment type="caution">
    <text evidence="3">The sequence shown here is derived from an EMBL/GenBank/DDBJ whole genome shotgun (WGS) entry which is preliminary data.</text>
</comment>
<protein>
    <recommendedName>
        <fullName evidence="2">ADF-H domain-containing protein</fullName>
    </recommendedName>
</protein>
<evidence type="ECO:0000313" key="4">
    <source>
        <dbReference type="Proteomes" id="UP001178507"/>
    </source>
</evidence>
<gene>
    <name evidence="3" type="ORF">EVOR1521_LOCUS18877</name>
</gene>
<proteinExistence type="predicted"/>
<dbReference type="GO" id="GO:0005884">
    <property type="term" value="C:actin filament"/>
    <property type="evidence" value="ECO:0007669"/>
    <property type="project" value="TreeGrafter"/>
</dbReference>
<feature type="domain" description="ADF-H" evidence="2">
    <location>
        <begin position="193"/>
        <end position="346"/>
    </location>
</feature>
<sequence length="442" mass="48849">MTQVWAANQHCEWLQAAQARLVPAGRTRQVRASAPATALPLPDRPRFRRATCAPPNRPVKGAPTPASVSVLACGVGGLEELCRQLDDRAVAWALLRFQVGGGTFVRTKMVLVHLNGARTPAIQRGLLNARSQEVLKELGDVNASLQVTSGKELTVDYLCQRLIPFFSADHMEYSLQGLKSEYDNMVRASQQRAAEAQMLQEPKSDMAPLPEDERVLSLEEALHEVAEDGLANWVLLDPARLNVYKTGSGGFDQMKEHLAADRVLFGLVRLSFGGSMSRMGCSYHGLTKHVLVHWVGPTVSAVRRGLWGAKCGEVAALVARYCAVAFRQEANSFSDLKLEEIISKLQRLTVVDSMSCDSIAARISLEEYNMARAEEMQRQQKPKPREVPKEKPREPKVLPDLQTAVRMVRDPRGHIDWVLCGLSSPRLPPTPCRSFARAGMVE</sequence>
<evidence type="ECO:0000259" key="2">
    <source>
        <dbReference type="PROSITE" id="PS51263"/>
    </source>
</evidence>
<accession>A0AA36N9E7</accession>
<evidence type="ECO:0000256" key="1">
    <source>
        <dbReference type="SAM" id="MobiDB-lite"/>
    </source>
</evidence>
<dbReference type="GO" id="GO:0030427">
    <property type="term" value="C:site of polarized growth"/>
    <property type="evidence" value="ECO:0007669"/>
    <property type="project" value="TreeGrafter"/>
</dbReference>
<organism evidence="3 4">
    <name type="scientific">Effrenium voratum</name>
    <dbReference type="NCBI Taxonomy" id="2562239"/>
    <lineage>
        <taxon>Eukaryota</taxon>
        <taxon>Sar</taxon>
        <taxon>Alveolata</taxon>
        <taxon>Dinophyceae</taxon>
        <taxon>Suessiales</taxon>
        <taxon>Symbiodiniaceae</taxon>
        <taxon>Effrenium</taxon>
    </lineage>
</organism>
<dbReference type="SMART" id="SM00102">
    <property type="entry name" value="ADF"/>
    <property type="match status" value="1"/>
</dbReference>
<feature type="region of interest" description="Disordered" evidence="1">
    <location>
        <begin position="374"/>
        <end position="396"/>
    </location>
</feature>
<dbReference type="GO" id="GO:0030864">
    <property type="term" value="C:cortical actin cytoskeleton"/>
    <property type="evidence" value="ECO:0007669"/>
    <property type="project" value="TreeGrafter"/>
</dbReference>
<dbReference type="EMBL" id="CAUJNA010002768">
    <property type="protein sequence ID" value="CAJ1394148.1"/>
    <property type="molecule type" value="Genomic_DNA"/>
</dbReference>
<dbReference type="Proteomes" id="UP001178507">
    <property type="component" value="Unassembled WGS sequence"/>
</dbReference>